<dbReference type="EMBL" id="CM037160">
    <property type="protein sequence ID" value="KAH7841143.1"/>
    <property type="molecule type" value="Genomic_DNA"/>
</dbReference>
<sequence length="166" mass="18313">MSGTMEGEKCVVQAEKDRLSELVFSSADGKDHGTEIISCAVNDDKTLQEPNFSPCHNALAKLPAFGDLTDASDSITVDFTQVIYASVDKFMDSDFWSIANNLNGRPLEDSRVSCITLLFGRKTEPATFVRGFNEEAIVSYGGLELLAFNIKDCGICWLSKRKRRSN</sequence>
<proteinExistence type="predicted"/>
<accession>A0ACB7XL69</accession>
<comment type="caution">
    <text evidence="1">The sequence shown here is derived from an EMBL/GenBank/DDBJ whole genome shotgun (WGS) entry which is preliminary data.</text>
</comment>
<keyword evidence="2" id="KW-1185">Reference proteome</keyword>
<reference evidence="1 2" key="1">
    <citation type="journal article" date="2021" name="Hortic Res">
        <title>High-quality reference genome and annotation aids understanding of berry development for evergreen blueberry (Vaccinium darrowii).</title>
        <authorList>
            <person name="Yu J."/>
            <person name="Hulse-Kemp A.M."/>
            <person name="Babiker E."/>
            <person name="Staton M."/>
        </authorList>
    </citation>
    <scope>NUCLEOTIDE SEQUENCE [LARGE SCALE GENOMIC DNA]</scope>
    <source>
        <strain evidence="2">cv. NJ 8807/NJ 8810</strain>
        <tissue evidence="1">Young leaf</tissue>
    </source>
</reference>
<protein>
    <submittedName>
        <fullName evidence="1">Uncharacterized protein</fullName>
    </submittedName>
</protein>
<organism evidence="1 2">
    <name type="scientific">Vaccinium darrowii</name>
    <dbReference type="NCBI Taxonomy" id="229202"/>
    <lineage>
        <taxon>Eukaryota</taxon>
        <taxon>Viridiplantae</taxon>
        <taxon>Streptophyta</taxon>
        <taxon>Embryophyta</taxon>
        <taxon>Tracheophyta</taxon>
        <taxon>Spermatophyta</taxon>
        <taxon>Magnoliopsida</taxon>
        <taxon>eudicotyledons</taxon>
        <taxon>Gunneridae</taxon>
        <taxon>Pentapetalae</taxon>
        <taxon>asterids</taxon>
        <taxon>Ericales</taxon>
        <taxon>Ericaceae</taxon>
        <taxon>Vaccinioideae</taxon>
        <taxon>Vaccinieae</taxon>
        <taxon>Vaccinium</taxon>
    </lineage>
</organism>
<evidence type="ECO:0000313" key="2">
    <source>
        <dbReference type="Proteomes" id="UP000828048"/>
    </source>
</evidence>
<name>A0ACB7XL69_9ERIC</name>
<evidence type="ECO:0000313" key="1">
    <source>
        <dbReference type="EMBL" id="KAH7841143.1"/>
    </source>
</evidence>
<dbReference type="Proteomes" id="UP000828048">
    <property type="component" value="Chromosome 10"/>
</dbReference>
<gene>
    <name evidence="1" type="ORF">Vadar_026136</name>
</gene>